<dbReference type="EMBL" id="BQMJ01000026">
    <property type="protein sequence ID" value="GJQ11667.1"/>
    <property type="molecule type" value="Genomic_DNA"/>
</dbReference>
<keyword evidence="3" id="KW-1185">Reference proteome</keyword>
<dbReference type="OrthoDB" id="10363750at2759"/>
<dbReference type="AlphaFoldDB" id="A0A9C7PY70"/>
<dbReference type="Proteomes" id="UP001061958">
    <property type="component" value="Unassembled WGS sequence"/>
</dbReference>
<accession>A0A9C7PY70</accession>
<comment type="caution">
    <text evidence="2">The sequence shown here is derived from an EMBL/GenBank/DDBJ whole genome shotgun (WGS) entry which is preliminary data.</text>
</comment>
<protein>
    <recommendedName>
        <fullName evidence="4">Guided entry of tail-anchored proteins factor 1</fullName>
    </recommendedName>
</protein>
<feature type="transmembrane region" description="Helical" evidence="1">
    <location>
        <begin position="95"/>
        <end position="112"/>
    </location>
</feature>
<name>A0A9C7PY70_9RHOD</name>
<keyword evidence="1" id="KW-0812">Transmembrane</keyword>
<keyword evidence="1" id="KW-0472">Membrane</keyword>
<evidence type="ECO:0000313" key="2">
    <source>
        <dbReference type="EMBL" id="GJQ11667.1"/>
    </source>
</evidence>
<proteinExistence type="predicted"/>
<reference evidence="2" key="2">
    <citation type="submission" date="2022-01" db="EMBL/GenBank/DDBJ databases">
        <authorList>
            <person name="Hirooka S."/>
            <person name="Miyagishima S.Y."/>
        </authorList>
    </citation>
    <scope>NUCLEOTIDE SEQUENCE</scope>
    <source>
        <strain evidence="2">NBRC 102759</strain>
    </source>
</reference>
<sequence>MDWYSLYIICFQFLYAFLHHQIINKETPPQKEKDLAQQFRHLRTQVEKLNSPSTFVEYSKAKRRCLDLERQLELSQVARIRQLEVYKMWKTRVGWFYRISVFLLSFLLSRWWSRSIYLFCDWVWPLNVSLFRHKTGVCAIPSWIWGTVCERGTFILFCYVFDILRQHIYQRTDLDKVE</sequence>
<gene>
    <name evidence="2" type="ORF">GpartN1_g3458.t1</name>
</gene>
<organism evidence="2 3">
    <name type="scientific">Galdieria partita</name>
    <dbReference type="NCBI Taxonomy" id="83374"/>
    <lineage>
        <taxon>Eukaryota</taxon>
        <taxon>Rhodophyta</taxon>
        <taxon>Bangiophyceae</taxon>
        <taxon>Galdieriales</taxon>
        <taxon>Galdieriaceae</taxon>
        <taxon>Galdieria</taxon>
    </lineage>
</organism>
<evidence type="ECO:0008006" key="4">
    <source>
        <dbReference type="Google" id="ProtNLM"/>
    </source>
</evidence>
<reference evidence="2" key="1">
    <citation type="journal article" date="2022" name="Proc. Natl. Acad. Sci. U.S.A.">
        <title>Life cycle and functional genomics of the unicellular red alga Galdieria for elucidating algal and plant evolution and industrial use.</title>
        <authorList>
            <person name="Hirooka S."/>
            <person name="Itabashi T."/>
            <person name="Ichinose T.M."/>
            <person name="Onuma R."/>
            <person name="Fujiwara T."/>
            <person name="Yamashita S."/>
            <person name="Jong L.W."/>
            <person name="Tomita R."/>
            <person name="Iwane A.H."/>
            <person name="Miyagishima S.Y."/>
        </authorList>
    </citation>
    <scope>NUCLEOTIDE SEQUENCE</scope>
    <source>
        <strain evidence="2">NBRC 102759</strain>
    </source>
</reference>
<evidence type="ECO:0000313" key="3">
    <source>
        <dbReference type="Proteomes" id="UP001061958"/>
    </source>
</evidence>
<evidence type="ECO:0000256" key="1">
    <source>
        <dbReference type="SAM" id="Phobius"/>
    </source>
</evidence>
<feature type="transmembrane region" description="Helical" evidence="1">
    <location>
        <begin position="6"/>
        <end position="23"/>
    </location>
</feature>
<keyword evidence="1" id="KW-1133">Transmembrane helix</keyword>